<evidence type="ECO:0000313" key="2">
    <source>
        <dbReference type="EMBL" id="KAH8489890.1"/>
    </source>
</evidence>
<dbReference type="Proteomes" id="UP000807159">
    <property type="component" value="Chromosome 14"/>
</dbReference>
<dbReference type="AlphaFoldDB" id="A0A8T2XA47"/>
<feature type="signal peptide" evidence="1">
    <location>
        <begin position="1"/>
        <end position="15"/>
    </location>
</feature>
<feature type="chain" id="PRO_5035906956" evidence="1">
    <location>
        <begin position="16"/>
        <end position="156"/>
    </location>
</feature>
<evidence type="ECO:0000313" key="3">
    <source>
        <dbReference type="Proteomes" id="UP000807159"/>
    </source>
</evidence>
<gene>
    <name evidence="2" type="ORF">H0E87_025199</name>
</gene>
<evidence type="ECO:0000256" key="1">
    <source>
        <dbReference type="SAM" id="SignalP"/>
    </source>
</evidence>
<reference evidence="2" key="1">
    <citation type="journal article" date="2021" name="J. Hered.">
        <title>Genome Assembly of Salicaceae Populus deltoides (Eastern Cottonwood) I-69 Based on Nanopore Sequencing and Hi-C Technologies.</title>
        <authorList>
            <person name="Bai S."/>
            <person name="Wu H."/>
            <person name="Zhang J."/>
            <person name="Pan Z."/>
            <person name="Zhao W."/>
            <person name="Li Z."/>
            <person name="Tong C."/>
        </authorList>
    </citation>
    <scope>NUCLEOTIDE SEQUENCE</scope>
    <source>
        <tissue evidence="2">Leaf</tissue>
    </source>
</reference>
<name>A0A8T2XA47_POPDE</name>
<organism evidence="2 3">
    <name type="scientific">Populus deltoides</name>
    <name type="common">Eastern poplar</name>
    <name type="synonym">Eastern cottonwood</name>
    <dbReference type="NCBI Taxonomy" id="3696"/>
    <lineage>
        <taxon>Eukaryota</taxon>
        <taxon>Viridiplantae</taxon>
        <taxon>Streptophyta</taxon>
        <taxon>Embryophyta</taxon>
        <taxon>Tracheophyta</taxon>
        <taxon>Spermatophyta</taxon>
        <taxon>Magnoliopsida</taxon>
        <taxon>eudicotyledons</taxon>
        <taxon>Gunneridae</taxon>
        <taxon>Pentapetalae</taxon>
        <taxon>rosids</taxon>
        <taxon>fabids</taxon>
        <taxon>Malpighiales</taxon>
        <taxon>Salicaceae</taxon>
        <taxon>Saliceae</taxon>
        <taxon>Populus</taxon>
    </lineage>
</organism>
<sequence length="156" mass="16599">MSLDILGFFAPKLLSIPTIWLVLRLCKQVPPAASSNTPIVAIKQVGPSVAPNGWITMESRRKSKHTRSTFKGKEVIVVEAVFDENPCPNLVPSAYSDAVVSIIYASAVVVSECAGAVLEVAPSFLEPPNLEEGILAKIPSEVPLLGNPVNTNGTHI</sequence>
<dbReference type="EMBL" id="JACEGQ020000014">
    <property type="protein sequence ID" value="KAH8489890.1"/>
    <property type="molecule type" value="Genomic_DNA"/>
</dbReference>
<protein>
    <submittedName>
        <fullName evidence="2">Uncharacterized protein</fullName>
    </submittedName>
</protein>
<proteinExistence type="predicted"/>
<accession>A0A8T2XA47</accession>
<comment type="caution">
    <text evidence="2">The sequence shown here is derived from an EMBL/GenBank/DDBJ whole genome shotgun (WGS) entry which is preliminary data.</text>
</comment>
<keyword evidence="1" id="KW-0732">Signal</keyword>
<keyword evidence="3" id="KW-1185">Reference proteome</keyword>